<evidence type="ECO:0000313" key="2">
    <source>
        <dbReference type="Proteomes" id="UP000324974"/>
    </source>
</evidence>
<evidence type="ECO:0000313" key="1">
    <source>
        <dbReference type="EMBL" id="QEL18094.1"/>
    </source>
</evidence>
<dbReference type="RefSeq" id="WP_168219191.1">
    <property type="nucleotide sequence ID" value="NZ_CP042425.1"/>
</dbReference>
<dbReference type="Proteomes" id="UP000324974">
    <property type="component" value="Chromosome"/>
</dbReference>
<keyword evidence="2" id="KW-1185">Reference proteome</keyword>
<dbReference type="EMBL" id="CP042425">
    <property type="protein sequence ID" value="QEL18094.1"/>
    <property type="molecule type" value="Genomic_DNA"/>
</dbReference>
<proteinExistence type="predicted"/>
<protein>
    <submittedName>
        <fullName evidence="1">Uncharacterized protein</fullName>
    </submittedName>
</protein>
<dbReference type="AlphaFoldDB" id="A0A5C1ALP5"/>
<dbReference type="KEGG" id="lrs:PX52LOC_05108"/>
<reference evidence="2" key="1">
    <citation type="submission" date="2019-08" db="EMBL/GenBank/DDBJ databases">
        <title>Limnoglobus roseus gen. nov., sp. nov., a novel freshwater planctomycete with a giant genome from the family Gemmataceae.</title>
        <authorList>
            <person name="Kulichevskaya I.S."/>
            <person name="Naumoff D.G."/>
            <person name="Miroshnikov K."/>
            <person name="Ivanova A."/>
            <person name="Philippov D.A."/>
            <person name="Hakobyan A."/>
            <person name="Rijpstra I.C."/>
            <person name="Sinninghe Damste J.S."/>
            <person name="Liesack W."/>
            <person name="Dedysh S.N."/>
        </authorList>
    </citation>
    <scope>NUCLEOTIDE SEQUENCE [LARGE SCALE GENOMIC DNA]</scope>
    <source>
        <strain evidence="2">PX52</strain>
    </source>
</reference>
<name>A0A5C1ALP5_9BACT</name>
<sequence length="177" mass="19325">MTDRATPTNLTLGFLTVLTEAGGYLGGYLVTNAWGRPLEFRLTTSVQPNRVQEILYGATLSEYILADLIGKTLIEKTATQPSLIVADTAALLPLRARIDVPVIALPNDKKTHADALSLKHSRAKQPILYPVKFSDDGPRIQQLLDAVDQAVELSEPFTRVREAITEARKMGVTSRAA</sequence>
<accession>A0A5C1ALP5</accession>
<organism evidence="1 2">
    <name type="scientific">Limnoglobus roseus</name>
    <dbReference type="NCBI Taxonomy" id="2598579"/>
    <lineage>
        <taxon>Bacteria</taxon>
        <taxon>Pseudomonadati</taxon>
        <taxon>Planctomycetota</taxon>
        <taxon>Planctomycetia</taxon>
        <taxon>Gemmatales</taxon>
        <taxon>Gemmataceae</taxon>
        <taxon>Limnoglobus</taxon>
    </lineage>
</organism>
<gene>
    <name evidence="1" type="ORF">PX52LOC_05108</name>
</gene>